<dbReference type="SUPFAM" id="SSF55804">
    <property type="entry name" value="Phoshotransferase/anion transport protein"/>
    <property type="match status" value="1"/>
</dbReference>
<dbReference type="RefSeq" id="WP_209797126.1">
    <property type="nucleotide sequence ID" value="NZ_JAGGJZ010000005.1"/>
</dbReference>
<proteinExistence type="predicted"/>
<evidence type="ECO:0000313" key="3">
    <source>
        <dbReference type="Proteomes" id="UP000783390"/>
    </source>
</evidence>
<organism evidence="2 3">
    <name type="scientific">Clostridium moniliforme</name>
    <dbReference type="NCBI Taxonomy" id="39489"/>
    <lineage>
        <taxon>Bacteria</taxon>
        <taxon>Bacillati</taxon>
        <taxon>Bacillota</taxon>
        <taxon>Clostridia</taxon>
        <taxon>Eubacteriales</taxon>
        <taxon>Clostridiaceae</taxon>
        <taxon>Clostridium</taxon>
    </lineage>
</organism>
<dbReference type="PROSITE" id="PS51094">
    <property type="entry name" value="PTS_EIIA_TYPE_2"/>
    <property type="match status" value="1"/>
</dbReference>
<gene>
    <name evidence="2" type="ORF">J2Z53_001788</name>
</gene>
<reference evidence="2 3" key="1">
    <citation type="submission" date="2021-03" db="EMBL/GenBank/DDBJ databases">
        <title>Genomic Encyclopedia of Type Strains, Phase IV (KMG-IV): sequencing the most valuable type-strain genomes for metagenomic binning, comparative biology and taxonomic classification.</title>
        <authorList>
            <person name="Goeker M."/>
        </authorList>
    </citation>
    <scope>NUCLEOTIDE SEQUENCE [LARGE SCALE GENOMIC DNA]</scope>
    <source>
        <strain evidence="2 3">DSM 3984</strain>
    </source>
</reference>
<protein>
    <submittedName>
        <fullName evidence="2">PTS system galactitol-specific IIA component</fullName>
    </submittedName>
</protein>
<dbReference type="InterPro" id="IPR016152">
    <property type="entry name" value="PTrfase/Anion_transptr"/>
</dbReference>
<dbReference type="PANTHER" id="PTHR47738">
    <property type="entry name" value="PTS SYSTEM FRUCTOSE-LIKE EIIA COMPONENT-RELATED"/>
    <property type="match status" value="1"/>
</dbReference>
<evidence type="ECO:0000259" key="1">
    <source>
        <dbReference type="PROSITE" id="PS51094"/>
    </source>
</evidence>
<dbReference type="Pfam" id="PF00359">
    <property type="entry name" value="PTS_EIIA_2"/>
    <property type="match status" value="1"/>
</dbReference>
<sequence length="157" mass="17885">MTGNNNLFTKDLILLDYEANSKEEVLRHMAGILEEKGYVKDTFYENLIKREGIYPTGLKANDIEIAIPHTDSIHVKKGAIFFARLKNPVVFKEMGTGENDVNVKLVFMLVIHDPKAQVNTLSNLMGIFSQKERLEILNTSNDLDEIYKNLSELINQN</sequence>
<dbReference type="PANTHER" id="PTHR47738:SF3">
    <property type="entry name" value="PHOSPHOTRANSFERASE SYSTEM MANNITOL_FRUCTOSE-SPECIFIC IIA DOMAIN CONTAINING PROTEIN"/>
    <property type="match status" value="1"/>
</dbReference>
<accession>A0ABS4F1Q8</accession>
<name>A0ABS4F1Q8_9CLOT</name>
<dbReference type="CDD" id="cd00211">
    <property type="entry name" value="PTS_IIA_fru"/>
    <property type="match status" value="1"/>
</dbReference>
<dbReference type="Gene3D" id="3.40.930.10">
    <property type="entry name" value="Mannitol-specific EII, Chain A"/>
    <property type="match status" value="1"/>
</dbReference>
<feature type="domain" description="PTS EIIA type-2" evidence="1">
    <location>
        <begin position="6"/>
        <end position="153"/>
    </location>
</feature>
<comment type="caution">
    <text evidence="2">The sequence shown here is derived from an EMBL/GenBank/DDBJ whole genome shotgun (WGS) entry which is preliminary data.</text>
</comment>
<keyword evidence="3" id="KW-1185">Reference proteome</keyword>
<dbReference type="InterPro" id="IPR002178">
    <property type="entry name" value="PTS_EIIA_type-2_dom"/>
</dbReference>
<dbReference type="InterPro" id="IPR051541">
    <property type="entry name" value="PTS_SugarTrans_NitroReg"/>
</dbReference>
<evidence type="ECO:0000313" key="2">
    <source>
        <dbReference type="EMBL" id="MBP1890198.1"/>
    </source>
</evidence>
<dbReference type="EMBL" id="JAGGJZ010000005">
    <property type="protein sequence ID" value="MBP1890198.1"/>
    <property type="molecule type" value="Genomic_DNA"/>
</dbReference>
<dbReference type="Proteomes" id="UP000783390">
    <property type="component" value="Unassembled WGS sequence"/>
</dbReference>